<evidence type="ECO:0000313" key="9">
    <source>
        <dbReference type="EMBL" id="RLM92251.1"/>
    </source>
</evidence>
<proteinExistence type="inferred from homology"/>
<feature type="compositionally biased region" description="Low complexity" evidence="8">
    <location>
        <begin position="85"/>
        <end position="110"/>
    </location>
</feature>
<evidence type="ECO:0000256" key="2">
    <source>
        <dbReference type="ARBA" id="ARBA00023015"/>
    </source>
</evidence>
<dbReference type="PANTHER" id="PTHR47288">
    <property type="entry name" value="WUSCHEL-RELATED HOMEOBOX 9"/>
    <property type="match status" value="1"/>
</dbReference>
<evidence type="ECO:0000256" key="3">
    <source>
        <dbReference type="ARBA" id="ARBA00023125"/>
    </source>
</evidence>
<dbReference type="STRING" id="4540.A0A3L6QYW7"/>
<evidence type="ECO:0000313" key="10">
    <source>
        <dbReference type="Proteomes" id="UP000275267"/>
    </source>
</evidence>
<comment type="caution">
    <text evidence="9">The sequence shown here is derived from an EMBL/GenBank/DDBJ whole genome shotgun (WGS) entry which is preliminary data.</text>
</comment>
<accession>A0A3L6QYW7</accession>
<evidence type="ECO:0000256" key="1">
    <source>
        <dbReference type="ARBA" id="ARBA00022473"/>
    </source>
</evidence>
<dbReference type="SUPFAM" id="SSF46689">
    <property type="entry name" value="Homeodomain-like"/>
    <property type="match status" value="1"/>
</dbReference>
<keyword evidence="2" id="KW-0805">Transcription regulation</keyword>
<dbReference type="GO" id="GO:0003677">
    <property type="term" value="F:DNA binding"/>
    <property type="evidence" value="ECO:0007669"/>
    <property type="project" value="UniProtKB-KW"/>
</dbReference>
<keyword evidence="10" id="KW-1185">Reference proteome</keyword>
<evidence type="ECO:0000256" key="7">
    <source>
        <dbReference type="ARBA" id="ARBA00024040"/>
    </source>
</evidence>
<dbReference type="Proteomes" id="UP000275267">
    <property type="component" value="Unassembled WGS sequence"/>
</dbReference>
<keyword evidence="5" id="KW-0804">Transcription</keyword>
<dbReference type="InterPro" id="IPR009057">
    <property type="entry name" value="Homeodomain-like_sf"/>
</dbReference>
<organism evidence="9 10">
    <name type="scientific">Panicum miliaceum</name>
    <name type="common">Proso millet</name>
    <name type="synonym">Broomcorn millet</name>
    <dbReference type="NCBI Taxonomy" id="4540"/>
    <lineage>
        <taxon>Eukaryota</taxon>
        <taxon>Viridiplantae</taxon>
        <taxon>Streptophyta</taxon>
        <taxon>Embryophyta</taxon>
        <taxon>Tracheophyta</taxon>
        <taxon>Spermatophyta</taxon>
        <taxon>Magnoliopsida</taxon>
        <taxon>Liliopsida</taxon>
        <taxon>Poales</taxon>
        <taxon>Poaceae</taxon>
        <taxon>PACMAD clade</taxon>
        <taxon>Panicoideae</taxon>
        <taxon>Panicodae</taxon>
        <taxon>Paniceae</taxon>
        <taxon>Panicinae</taxon>
        <taxon>Panicum</taxon>
        <taxon>Panicum sect. Panicum</taxon>
    </lineage>
</organism>
<name>A0A3L6QYW7_PANMI</name>
<feature type="region of interest" description="Disordered" evidence="8">
    <location>
        <begin position="85"/>
        <end position="120"/>
    </location>
</feature>
<dbReference type="AlphaFoldDB" id="A0A3L6QYW7"/>
<dbReference type="EMBL" id="PQIB02000010">
    <property type="protein sequence ID" value="RLM92251.1"/>
    <property type="molecule type" value="Genomic_DNA"/>
</dbReference>
<protein>
    <submittedName>
        <fullName evidence="9">WUSCHEL-related homeobox 7 isoform X5</fullName>
    </submittedName>
</protein>
<evidence type="ECO:0000256" key="4">
    <source>
        <dbReference type="ARBA" id="ARBA00023155"/>
    </source>
</evidence>
<evidence type="ECO:0000256" key="8">
    <source>
        <dbReference type="SAM" id="MobiDB-lite"/>
    </source>
</evidence>
<dbReference type="OrthoDB" id="1935198at2759"/>
<dbReference type="GO" id="GO:0003700">
    <property type="term" value="F:DNA-binding transcription factor activity"/>
    <property type="evidence" value="ECO:0007669"/>
    <property type="project" value="InterPro"/>
</dbReference>
<keyword evidence="1" id="KW-0217">Developmental protein</keyword>
<dbReference type="InterPro" id="IPR044557">
    <property type="entry name" value="WOX8/9-like"/>
</dbReference>
<keyword evidence="4 9" id="KW-0371">Homeobox</keyword>
<dbReference type="GO" id="GO:0050793">
    <property type="term" value="P:regulation of developmental process"/>
    <property type="evidence" value="ECO:0007669"/>
    <property type="project" value="InterPro"/>
</dbReference>
<sequence>MVNPPRDEIPRIRMRLQEYGQVGDANVFYWFQNRKSRSKNKLRTAGTARPCATRAPARGTAVAAPVTAPPVVQAPQQLLTQQVQLLASRAQAPTSSSSSSSDRSSGSSRPAAKRAAQEMSPMAEMHCHLAPMEAMDLLGPLATACPQMYYQGQPVAPASAPAHKVQDLVSSDEPIFQPWPQGGYYLSAAEVAAILGGQNMHVPVQQQPAASLPAGAFLGLRNKDCQCVASHDHLWRVISPVVYCVSLSGLAADGALGVGAVTTTGAAAPAAAAPAGAHAQQQEGGVAALCVTDTATGKSVAHAVAAARLDVRAQFGDAAVLFRCAGERGLDIEQVPLDASGRTVQPLQHGAFYYVLV</sequence>
<evidence type="ECO:0000256" key="6">
    <source>
        <dbReference type="ARBA" id="ARBA00023242"/>
    </source>
</evidence>
<comment type="similarity">
    <text evidence="7">Belongs to the WUS homeobox family.</text>
</comment>
<reference evidence="10" key="1">
    <citation type="journal article" date="2019" name="Nat. Commun.">
        <title>The genome of broomcorn millet.</title>
        <authorList>
            <person name="Zou C."/>
            <person name="Miki D."/>
            <person name="Li D."/>
            <person name="Tang Q."/>
            <person name="Xiao L."/>
            <person name="Rajput S."/>
            <person name="Deng P."/>
            <person name="Jia W."/>
            <person name="Huang R."/>
            <person name="Zhang M."/>
            <person name="Sun Y."/>
            <person name="Hu J."/>
            <person name="Fu X."/>
            <person name="Schnable P.S."/>
            <person name="Li F."/>
            <person name="Zhang H."/>
            <person name="Feng B."/>
            <person name="Zhu X."/>
            <person name="Liu R."/>
            <person name="Schnable J.C."/>
            <person name="Zhu J.-K."/>
            <person name="Zhang H."/>
        </authorList>
    </citation>
    <scope>NUCLEOTIDE SEQUENCE [LARGE SCALE GENOMIC DNA]</scope>
</reference>
<gene>
    <name evidence="9" type="ORF">C2845_PM08G21460</name>
</gene>
<keyword evidence="6" id="KW-0539">Nucleus</keyword>
<evidence type="ECO:0000256" key="5">
    <source>
        <dbReference type="ARBA" id="ARBA00023163"/>
    </source>
</evidence>
<keyword evidence="3 9" id="KW-0238">DNA-binding</keyword>
<dbReference type="PANTHER" id="PTHR47288:SF1">
    <property type="entry name" value="WUSCHEL-RELATED HOMEOBOX 9"/>
    <property type="match status" value="1"/>
</dbReference>